<comment type="caution">
    <text evidence="1">The sequence shown here is derived from an EMBL/GenBank/DDBJ whole genome shotgun (WGS) entry which is preliminary data.</text>
</comment>
<dbReference type="Proteomes" id="UP001054945">
    <property type="component" value="Unassembled WGS sequence"/>
</dbReference>
<sequence length="119" mass="13268">MDLPNLDNPLCFVWTNLAETLSIYSGCGSLADNMNLLATESYPLFILYNVCPERRSTVPSPDSPDKETEKTGSRIINNEENFGLCALELSRKKKKKNGVKGLRCASSSVPIFWIAKSFF</sequence>
<name>A0AAV4T1J5_CAEEX</name>
<organism evidence="1 2">
    <name type="scientific">Caerostris extrusa</name>
    <name type="common">Bark spider</name>
    <name type="synonym">Caerostris bankana</name>
    <dbReference type="NCBI Taxonomy" id="172846"/>
    <lineage>
        <taxon>Eukaryota</taxon>
        <taxon>Metazoa</taxon>
        <taxon>Ecdysozoa</taxon>
        <taxon>Arthropoda</taxon>
        <taxon>Chelicerata</taxon>
        <taxon>Arachnida</taxon>
        <taxon>Araneae</taxon>
        <taxon>Araneomorphae</taxon>
        <taxon>Entelegynae</taxon>
        <taxon>Araneoidea</taxon>
        <taxon>Araneidae</taxon>
        <taxon>Caerostris</taxon>
    </lineage>
</organism>
<protein>
    <submittedName>
        <fullName evidence="1">Uncharacterized protein</fullName>
    </submittedName>
</protein>
<gene>
    <name evidence="1" type="ORF">CEXT_86291</name>
</gene>
<dbReference type="AlphaFoldDB" id="A0AAV4T1J5"/>
<reference evidence="1 2" key="1">
    <citation type="submission" date="2021-06" db="EMBL/GenBank/DDBJ databases">
        <title>Caerostris extrusa draft genome.</title>
        <authorList>
            <person name="Kono N."/>
            <person name="Arakawa K."/>
        </authorList>
    </citation>
    <scope>NUCLEOTIDE SEQUENCE [LARGE SCALE GENOMIC DNA]</scope>
</reference>
<dbReference type="EMBL" id="BPLR01010410">
    <property type="protein sequence ID" value="GIY39131.1"/>
    <property type="molecule type" value="Genomic_DNA"/>
</dbReference>
<keyword evidence="2" id="KW-1185">Reference proteome</keyword>
<proteinExistence type="predicted"/>
<accession>A0AAV4T1J5</accession>
<evidence type="ECO:0000313" key="2">
    <source>
        <dbReference type="Proteomes" id="UP001054945"/>
    </source>
</evidence>
<evidence type="ECO:0000313" key="1">
    <source>
        <dbReference type="EMBL" id="GIY39131.1"/>
    </source>
</evidence>